<evidence type="ECO:0000313" key="1">
    <source>
        <dbReference type="EMBL" id="MBB5108996.1"/>
    </source>
</evidence>
<evidence type="ECO:0000313" key="2">
    <source>
        <dbReference type="Proteomes" id="UP000549009"/>
    </source>
</evidence>
<comment type="caution">
    <text evidence="1">The sequence shown here is derived from an EMBL/GenBank/DDBJ whole genome shotgun (WGS) entry which is preliminary data.</text>
</comment>
<dbReference type="EMBL" id="JACHJD010000022">
    <property type="protein sequence ID" value="MBB5108996.1"/>
    <property type="molecule type" value="Genomic_DNA"/>
</dbReference>
<gene>
    <name evidence="1" type="ORF">FHS40_008122</name>
</gene>
<dbReference type="PANTHER" id="PTHR43102:SF2">
    <property type="entry name" value="GAF DOMAIN-CONTAINING PROTEIN"/>
    <property type="match status" value="1"/>
</dbReference>
<dbReference type="AlphaFoldDB" id="A0A7W8B3G3"/>
<sequence length="186" mass="20048">MTVEPPQDNSPVAQVAQRLQLLQALRLDRPDPAFDARAQTLAAQARTPGAVGIINIFNPVDGSQHFIGMAAAPGAEGLHGQLSLTRTMPGDWGYCPEVGRTRTKALVLSNVLAMPRFCHNPVVSLGVRSYAGIALITYTGLVLGTACFIGTAERDEDVHYPWLSIIKDVAAQTMAPINQKLRQLHL</sequence>
<protein>
    <recommendedName>
        <fullName evidence="3">GAF domain-containing protein</fullName>
    </recommendedName>
</protein>
<organism evidence="1 2">
    <name type="scientific">Streptomyces spectabilis</name>
    <dbReference type="NCBI Taxonomy" id="68270"/>
    <lineage>
        <taxon>Bacteria</taxon>
        <taxon>Bacillati</taxon>
        <taxon>Actinomycetota</taxon>
        <taxon>Actinomycetes</taxon>
        <taxon>Kitasatosporales</taxon>
        <taxon>Streptomycetaceae</taxon>
        <taxon>Streptomyces</taxon>
    </lineage>
</organism>
<dbReference type="Proteomes" id="UP000549009">
    <property type="component" value="Unassembled WGS sequence"/>
</dbReference>
<dbReference type="RefSeq" id="WP_184925987.1">
    <property type="nucleotide sequence ID" value="NZ_BMSQ01000025.1"/>
</dbReference>
<keyword evidence="2" id="KW-1185">Reference proteome</keyword>
<accession>A0A7W8B3G3</accession>
<evidence type="ECO:0008006" key="3">
    <source>
        <dbReference type="Google" id="ProtNLM"/>
    </source>
</evidence>
<reference evidence="1 2" key="1">
    <citation type="submission" date="2020-08" db="EMBL/GenBank/DDBJ databases">
        <title>Genomic Encyclopedia of Type Strains, Phase III (KMG-III): the genomes of soil and plant-associated and newly described type strains.</title>
        <authorList>
            <person name="Whitman W."/>
        </authorList>
    </citation>
    <scope>NUCLEOTIDE SEQUENCE [LARGE SCALE GENOMIC DNA]</scope>
    <source>
        <strain evidence="1 2">CECT 3146</strain>
    </source>
</reference>
<dbReference type="SUPFAM" id="SSF55781">
    <property type="entry name" value="GAF domain-like"/>
    <property type="match status" value="1"/>
</dbReference>
<dbReference type="PANTHER" id="PTHR43102">
    <property type="entry name" value="SLR1143 PROTEIN"/>
    <property type="match status" value="1"/>
</dbReference>
<proteinExistence type="predicted"/>
<name>A0A7W8B3G3_STRST</name>